<dbReference type="GO" id="GO:0016787">
    <property type="term" value="F:hydrolase activity"/>
    <property type="evidence" value="ECO:0007669"/>
    <property type="project" value="UniProtKB-KW"/>
</dbReference>
<proteinExistence type="predicted"/>
<evidence type="ECO:0000259" key="1">
    <source>
        <dbReference type="Pfam" id="PF12146"/>
    </source>
</evidence>
<name>A0ABT0LK75_9GAMM</name>
<dbReference type="RefSeq" id="WP_248942977.1">
    <property type="nucleotide sequence ID" value="NZ_JAKIKS010000171.1"/>
</dbReference>
<dbReference type="InterPro" id="IPR029058">
    <property type="entry name" value="AB_hydrolase_fold"/>
</dbReference>
<keyword evidence="2" id="KW-0378">Hydrolase</keyword>
<organism evidence="2 3">
    <name type="scientific">Shewanella surugensis</name>
    <dbReference type="NCBI Taxonomy" id="212020"/>
    <lineage>
        <taxon>Bacteria</taxon>
        <taxon>Pseudomonadati</taxon>
        <taxon>Pseudomonadota</taxon>
        <taxon>Gammaproteobacteria</taxon>
        <taxon>Alteromonadales</taxon>
        <taxon>Shewanellaceae</taxon>
        <taxon>Shewanella</taxon>
    </lineage>
</organism>
<gene>
    <name evidence="2" type="ORF">L2764_24445</name>
</gene>
<comment type="caution">
    <text evidence="2">The sequence shown here is derived from an EMBL/GenBank/DDBJ whole genome shotgun (WGS) entry which is preliminary data.</text>
</comment>
<accession>A0ABT0LK75</accession>
<dbReference type="Pfam" id="PF12146">
    <property type="entry name" value="Hydrolase_4"/>
    <property type="match status" value="1"/>
</dbReference>
<evidence type="ECO:0000313" key="2">
    <source>
        <dbReference type="EMBL" id="MCL1127536.1"/>
    </source>
</evidence>
<dbReference type="InterPro" id="IPR022742">
    <property type="entry name" value="Hydrolase_4"/>
</dbReference>
<dbReference type="Gene3D" id="3.40.50.1820">
    <property type="entry name" value="alpha/beta hydrolase"/>
    <property type="match status" value="1"/>
</dbReference>
<keyword evidence="3" id="KW-1185">Reference proteome</keyword>
<feature type="domain" description="Serine aminopeptidase S33" evidence="1">
    <location>
        <begin position="73"/>
        <end position="171"/>
    </location>
</feature>
<dbReference type="SUPFAM" id="SSF53474">
    <property type="entry name" value="alpha/beta-Hydrolases"/>
    <property type="match status" value="1"/>
</dbReference>
<dbReference type="PANTHER" id="PTHR11614">
    <property type="entry name" value="PHOSPHOLIPASE-RELATED"/>
    <property type="match status" value="1"/>
</dbReference>
<dbReference type="EMBL" id="JAKIKS010000171">
    <property type="protein sequence ID" value="MCL1127536.1"/>
    <property type="molecule type" value="Genomic_DNA"/>
</dbReference>
<sequence length="364" mass="40158">MNKLIVISILIPIIFFTVVLSLVLVPVKRETSALGLDFNVLNTEAMGNIHSIEAEYVTRDGKALFYRYLVGDTDQVFVLLHGSGAEGRYLLPLADKLNKQLGATVIIPDLRGHGRSMLSKPGDIDYMGQYEDDLADLHFMLAKQYPDAELILVGHSSGGGLTVKYAGHAQNNAVRHHDISTDILLDVDASVLKGAVLEENGLTEMTQNRQTPFDAYLLLAPYLGHDAPTVRPNSGGWVQVSVRRIIGLSILNQLGLTRFNDTPVLFFNRPQSKNGPLQLDSYSYRLMVSFSPQAYQTALQANSQPILLLVGEQDEAFYAEQFPLLMMANAPQATVKILPNVKHLNLPDAQGTMENIALWVKQGF</sequence>
<evidence type="ECO:0000313" key="3">
    <source>
        <dbReference type="Proteomes" id="UP001203423"/>
    </source>
</evidence>
<reference evidence="2 3" key="1">
    <citation type="submission" date="2022-01" db="EMBL/GenBank/DDBJ databases">
        <title>Whole genome-based taxonomy of the Shewanellaceae.</title>
        <authorList>
            <person name="Martin-Rodriguez A.J."/>
        </authorList>
    </citation>
    <scope>NUCLEOTIDE SEQUENCE [LARGE SCALE GENOMIC DNA]</scope>
    <source>
        <strain evidence="2 3">DSM 17177</strain>
    </source>
</reference>
<protein>
    <submittedName>
        <fullName evidence="2">Alpha/beta fold hydrolase</fullName>
    </submittedName>
</protein>
<dbReference type="InterPro" id="IPR051044">
    <property type="entry name" value="MAG_DAG_Lipase"/>
</dbReference>
<dbReference type="Proteomes" id="UP001203423">
    <property type="component" value="Unassembled WGS sequence"/>
</dbReference>